<gene>
    <name evidence="1" type="ORF">L798_14191</name>
</gene>
<evidence type="ECO:0000313" key="2">
    <source>
        <dbReference type="Proteomes" id="UP000027135"/>
    </source>
</evidence>
<keyword evidence="2" id="KW-1185">Reference proteome</keyword>
<accession>A0A067QQQ2</accession>
<dbReference type="Proteomes" id="UP000027135">
    <property type="component" value="Unassembled WGS sequence"/>
</dbReference>
<protein>
    <submittedName>
        <fullName evidence="1">Uncharacterized protein</fullName>
    </submittedName>
</protein>
<name>A0A067QQQ2_ZOONE</name>
<dbReference type="EMBL" id="KK853080">
    <property type="protein sequence ID" value="KDR11696.1"/>
    <property type="molecule type" value="Genomic_DNA"/>
</dbReference>
<proteinExistence type="predicted"/>
<dbReference type="InParanoid" id="A0A067QQQ2"/>
<organism evidence="1 2">
    <name type="scientific">Zootermopsis nevadensis</name>
    <name type="common">Dampwood termite</name>
    <dbReference type="NCBI Taxonomy" id="136037"/>
    <lineage>
        <taxon>Eukaryota</taxon>
        <taxon>Metazoa</taxon>
        <taxon>Ecdysozoa</taxon>
        <taxon>Arthropoda</taxon>
        <taxon>Hexapoda</taxon>
        <taxon>Insecta</taxon>
        <taxon>Pterygota</taxon>
        <taxon>Neoptera</taxon>
        <taxon>Polyneoptera</taxon>
        <taxon>Dictyoptera</taxon>
        <taxon>Blattodea</taxon>
        <taxon>Blattoidea</taxon>
        <taxon>Termitoidae</taxon>
        <taxon>Termopsidae</taxon>
        <taxon>Zootermopsis</taxon>
    </lineage>
</organism>
<dbReference type="AlphaFoldDB" id="A0A067QQQ2"/>
<reference evidence="1 2" key="1">
    <citation type="journal article" date="2014" name="Nat. Commun.">
        <title>Molecular traces of alternative social organization in a termite genome.</title>
        <authorList>
            <person name="Terrapon N."/>
            <person name="Li C."/>
            <person name="Robertson H.M."/>
            <person name="Ji L."/>
            <person name="Meng X."/>
            <person name="Booth W."/>
            <person name="Chen Z."/>
            <person name="Childers C.P."/>
            <person name="Glastad K.M."/>
            <person name="Gokhale K."/>
            <person name="Gowin J."/>
            <person name="Gronenberg W."/>
            <person name="Hermansen R.A."/>
            <person name="Hu H."/>
            <person name="Hunt B.G."/>
            <person name="Huylmans A.K."/>
            <person name="Khalil S.M."/>
            <person name="Mitchell R.D."/>
            <person name="Munoz-Torres M.C."/>
            <person name="Mustard J.A."/>
            <person name="Pan H."/>
            <person name="Reese J.T."/>
            <person name="Scharf M.E."/>
            <person name="Sun F."/>
            <person name="Vogel H."/>
            <person name="Xiao J."/>
            <person name="Yang W."/>
            <person name="Yang Z."/>
            <person name="Yang Z."/>
            <person name="Zhou J."/>
            <person name="Zhu J."/>
            <person name="Brent C.S."/>
            <person name="Elsik C.G."/>
            <person name="Goodisman M.A."/>
            <person name="Liberles D.A."/>
            <person name="Roe R.M."/>
            <person name="Vargo E.L."/>
            <person name="Vilcinskas A."/>
            <person name="Wang J."/>
            <person name="Bornberg-Bauer E."/>
            <person name="Korb J."/>
            <person name="Zhang G."/>
            <person name="Liebig J."/>
        </authorList>
    </citation>
    <scope>NUCLEOTIDE SEQUENCE [LARGE SCALE GENOMIC DNA]</scope>
    <source>
        <tissue evidence="1">Whole organism</tissue>
    </source>
</reference>
<sequence length="152" mass="17073">MEISNMELFGKFVCCLEALYCEPVKELVTPQLSYRLGELGYLTFLPVISTWSAYKSKDGSSLSCICISVLGELLSSMSAGILGIESLWPGGFAAFRKHLQMGLGFVPLHCAYWQQALYAPDAPHSLQHAVIVFNYFFCLCASRYTLFHYFEK</sequence>
<evidence type="ECO:0000313" key="1">
    <source>
        <dbReference type="EMBL" id="KDR11696.1"/>
    </source>
</evidence>